<organism evidence="2 3">
    <name type="scientific">Prevotella herbatica</name>
    <dbReference type="NCBI Taxonomy" id="2801997"/>
    <lineage>
        <taxon>Bacteria</taxon>
        <taxon>Pseudomonadati</taxon>
        <taxon>Bacteroidota</taxon>
        <taxon>Bacteroidia</taxon>
        <taxon>Bacteroidales</taxon>
        <taxon>Prevotellaceae</taxon>
        <taxon>Prevotella</taxon>
    </lineage>
</organism>
<evidence type="ECO:0000256" key="1">
    <source>
        <dbReference type="SAM" id="Phobius"/>
    </source>
</evidence>
<protein>
    <submittedName>
        <fullName evidence="2">Uncharacterized protein</fullName>
    </submittedName>
</protein>
<gene>
    <name evidence="2" type="ORF">prwr041_25820</name>
</gene>
<evidence type="ECO:0000313" key="3">
    <source>
        <dbReference type="Proteomes" id="UP001319045"/>
    </source>
</evidence>
<keyword evidence="1" id="KW-0812">Transmembrane</keyword>
<reference evidence="2 3" key="1">
    <citation type="journal article" date="2022" name="Int. J. Syst. Evol. Microbiol.">
        <title>Prevotella herbatica sp. nov., a plant polysaccharide-decomposing anaerobic bacterium isolated from a methanogenic reactor.</title>
        <authorList>
            <person name="Uek A."/>
            <person name="Tonouchi A."/>
            <person name="Kaku N."/>
            <person name="Ueki K."/>
        </authorList>
    </citation>
    <scope>NUCLEOTIDE SEQUENCE [LARGE SCALE GENOMIC DNA]</scope>
    <source>
        <strain evidence="2 3">WR041</strain>
    </source>
</reference>
<dbReference type="EMBL" id="AP024484">
    <property type="protein sequence ID" value="BCS86689.1"/>
    <property type="molecule type" value="Genomic_DNA"/>
</dbReference>
<dbReference type="RefSeq" id="WP_207154254.1">
    <property type="nucleotide sequence ID" value="NZ_AP024484.1"/>
</dbReference>
<name>A0ABM7P1M3_9BACT</name>
<dbReference type="Proteomes" id="UP001319045">
    <property type="component" value="Chromosome"/>
</dbReference>
<proteinExistence type="predicted"/>
<evidence type="ECO:0000313" key="2">
    <source>
        <dbReference type="EMBL" id="BCS86689.1"/>
    </source>
</evidence>
<keyword evidence="1" id="KW-0472">Membrane</keyword>
<accession>A0ABM7P1M3</accession>
<keyword evidence="3" id="KW-1185">Reference proteome</keyword>
<sequence>MMKTKSLFVNVVISLAILICGIVIGKFLLSAKSEPPPKKYEYMGEIKTGFPPEKPLDHRISNYKNINKVGAVPDAATAYEIGNAILIATYGKNKIDYSESFGIQLQDGFMWTVRAQSQNTDFLFYYEIGIDKRDGRIDHMTVEI</sequence>
<keyword evidence="1" id="KW-1133">Transmembrane helix</keyword>
<feature type="transmembrane region" description="Helical" evidence="1">
    <location>
        <begin position="7"/>
        <end position="29"/>
    </location>
</feature>